<keyword evidence="3" id="KW-1185">Reference proteome</keyword>
<dbReference type="PANTHER" id="PTHR40465">
    <property type="entry name" value="CHROMOSOME 1, WHOLE GENOME SHOTGUN SEQUENCE"/>
    <property type="match status" value="1"/>
</dbReference>
<feature type="transmembrane region" description="Helical" evidence="1">
    <location>
        <begin position="93"/>
        <end position="112"/>
    </location>
</feature>
<organism evidence="2 3">
    <name type="scientific">Dichomitus squalens</name>
    <dbReference type="NCBI Taxonomy" id="114155"/>
    <lineage>
        <taxon>Eukaryota</taxon>
        <taxon>Fungi</taxon>
        <taxon>Dikarya</taxon>
        <taxon>Basidiomycota</taxon>
        <taxon>Agaricomycotina</taxon>
        <taxon>Agaricomycetes</taxon>
        <taxon>Polyporales</taxon>
        <taxon>Polyporaceae</taxon>
        <taxon>Dichomitus</taxon>
    </lineage>
</organism>
<keyword evidence="1" id="KW-0472">Membrane</keyword>
<dbReference type="EMBL" id="ML145135">
    <property type="protein sequence ID" value="TBU57590.1"/>
    <property type="molecule type" value="Genomic_DNA"/>
</dbReference>
<feature type="transmembrane region" description="Helical" evidence="1">
    <location>
        <begin position="20"/>
        <end position="43"/>
    </location>
</feature>
<name>A0A4Q9PT51_9APHY</name>
<sequence>MTDTGAALLAHLNKGSTIGVGFLGVIASSIVYGVTCMQTFQYYRSPRAKTDNRPLFYMVLVLWILDSLQSSFSIYACYFYVIDNYANPSGLLINIWSIPAVILTNACISFLVKTFFTFRVWRLSGSVYATGTCVIFNLARLATNIYYPARTFSFASLLVAEVELEVCHDFSNPI</sequence>
<protein>
    <submittedName>
        <fullName evidence="2">Uncharacterized protein</fullName>
    </submittedName>
</protein>
<gene>
    <name evidence="2" type="ORF">BD310DRAFT_928988</name>
</gene>
<dbReference type="Proteomes" id="UP000292082">
    <property type="component" value="Unassembled WGS sequence"/>
</dbReference>
<keyword evidence="1" id="KW-0812">Transmembrane</keyword>
<evidence type="ECO:0000313" key="3">
    <source>
        <dbReference type="Proteomes" id="UP000292082"/>
    </source>
</evidence>
<accession>A0A4Q9PT51</accession>
<keyword evidence="1" id="KW-1133">Transmembrane helix</keyword>
<evidence type="ECO:0000256" key="1">
    <source>
        <dbReference type="SAM" id="Phobius"/>
    </source>
</evidence>
<dbReference type="PANTHER" id="PTHR40465:SF1">
    <property type="entry name" value="DUF6534 DOMAIN-CONTAINING PROTEIN"/>
    <property type="match status" value="1"/>
</dbReference>
<dbReference type="AlphaFoldDB" id="A0A4Q9PT51"/>
<proteinExistence type="predicted"/>
<feature type="transmembrane region" description="Helical" evidence="1">
    <location>
        <begin position="55"/>
        <end position="81"/>
    </location>
</feature>
<reference evidence="2 3" key="1">
    <citation type="submission" date="2019-01" db="EMBL/GenBank/DDBJ databases">
        <title>Draft genome sequences of three monokaryotic isolates of the white-rot basidiomycete fungus Dichomitus squalens.</title>
        <authorList>
            <consortium name="DOE Joint Genome Institute"/>
            <person name="Lopez S.C."/>
            <person name="Andreopoulos B."/>
            <person name="Pangilinan J."/>
            <person name="Lipzen A."/>
            <person name="Riley R."/>
            <person name="Ahrendt S."/>
            <person name="Ng V."/>
            <person name="Barry K."/>
            <person name="Daum C."/>
            <person name="Grigoriev I.V."/>
            <person name="Hilden K.S."/>
            <person name="Makela M.R."/>
            <person name="de Vries R.P."/>
        </authorList>
    </citation>
    <scope>NUCLEOTIDE SEQUENCE [LARGE SCALE GENOMIC DNA]</scope>
    <source>
        <strain evidence="2 3">CBS 464.89</strain>
    </source>
</reference>
<evidence type="ECO:0000313" key="2">
    <source>
        <dbReference type="EMBL" id="TBU57590.1"/>
    </source>
</evidence>